<protein>
    <recommendedName>
        <fullName evidence="2">DUF8072 domain-containing protein</fullName>
    </recommendedName>
</protein>
<evidence type="ECO:0000313" key="3">
    <source>
        <dbReference type="EMBL" id="CCC40878.1"/>
    </source>
</evidence>
<dbReference type="RefSeq" id="WP_014556387.1">
    <property type="nucleotide sequence ID" value="NC_017459.1"/>
</dbReference>
<dbReference type="AlphaFoldDB" id="G0LLS2"/>
<dbReference type="InterPro" id="IPR058385">
    <property type="entry name" value="DUF8072"/>
</dbReference>
<evidence type="ECO:0000259" key="2">
    <source>
        <dbReference type="Pfam" id="PF26269"/>
    </source>
</evidence>
<dbReference type="GeneID" id="12447872"/>
<accession>G0LLS2</accession>
<dbReference type="Pfam" id="PF26269">
    <property type="entry name" value="DUF8072"/>
    <property type="match status" value="1"/>
</dbReference>
<feature type="domain" description="DUF8072" evidence="2">
    <location>
        <begin position="1"/>
        <end position="93"/>
    </location>
</feature>
<evidence type="ECO:0000313" key="4">
    <source>
        <dbReference type="Proteomes" id="UP000007954"/>
    </source>
</evidence>
<sequence>MAELNPVAKQIDTISPAPVRLFLSDGSSGVFEIHNAEFFQAEFQGEGHRIDDETPYRFMTSDDGEEVIAGRRSDSSDEWTFVGEVLRVEAVDQNNTDDTHSTPDNGNEASTESTTEATDEITLDPEDINEVNTED</sequence>
<dbReference type="EMBL" id="FR746099">
    <property type="protein sequence ID" value="CCC40878.1"/>
    <property type="molecule type" value="Genomic_DNA"/>
</dbReference>
<proteinExistence type="predicted"/>
<dbReference type="HOGENOM" id="CLU_170069_0_0_2"/>
<evidence type="ECO:0000256" key="1">
    <source>
        <dbReference type="SAM" id="MobiDB-lite"/>
    </source>
</evidence>
<feature type="compositionally biased region" description="Acidic residues" evidence="1">
    <location>
        <begin position="117"/>
        <end position="135"/>
    </location>
</feature>
<feature type="compositionally biased region" description="Polar residues" evidence="1">
    <location>
        <begin position="92"/>
        <end position="107"/>
    </location>
</feature>
<gene>
    <name evidence="3" type="ordered locus">Hqrw_3091</name>
</gene>
<name>G0LLS2_HALWC</name>
<organism evidence="3 4">
    <name type="scientific">Haloquadratum walsbyi (strain DSM 16854 / JCM 12705 / C23)</name>
    <dbReference type="NCBI Taxonomy" id="768065"/>
    <lineage>
        <taxon>Archaea</taxon>
        <taxon>Methanobacteriati</taxon>
        <taxon>Methanobacteriota</taxon>
        <taxon>Stenosarchaea group</taxon>
        <taxon>Halobacteria</taxon>
        <taxon>Halobacteriales</taxon>
        <taxon>Haloferacaceae</taxon>
        <taxon>Haloquadratum</taxon>
    </lineage>
</organism>
<dbReference type="Proteomes" id="UP000007954">
    <property type="component" value="Chromosome"/>
</dbReference>
<reference evidence="3 4" key="1">
    <citation type="journal article" date="2011" name="PLoS ONE">
        <title>Haloquadratum walsbyi: limited diversity in a global pond.</title>
        <authorList>
            <person name="Dyall-Smith M."/>
            <person name="Pfeiffer F."/>
            <person name="Klee K."/>
            <person name="Palm P."/>
            <person name="Gross K."/>
            <person name="Schuster S.C."/>
            <person name="Rampp M."/>
            <person name="Oesterhelt D."/>
        </authorList>
    </citation>
    <scope>NUCLEOTIDE SEQUENCE [LARGE SCALE GENOMIC DNA]</scope>
    <source>
        <strain evidence="4">DSM 16854 / JCM 12705 / C23</strain>
    </source>
</reference>
<dbReference type="OrthoDB" id="339988at2157"/>
<feature type="region of interest" description="Disordered" evidence="1">
    <location>
        <begin position="90"/>
        <end position="135"/>
    </location>
</feature>
<dbReference type="KEGG" id="hwc:Hqrw_3091"/>